<evidence type="ECO:0000313" key="8">
    <source>
        <dbReference type="EMBL" id="EEE44114.1"/>
    </source>
</evidence>
<protein>
    <submittedName>
        <fullName evidence="8">Thiamine pyrophosphate-requiring enzyme</fullName>
        <ecNumber evidence="8">2.2.1.6</ecNumber>
    </submittedName>
</protein>
<dbReference type="Gene3D" id="3.40.50.1220">
    <property type="entry name" value="TPP-binding domain"/>
    <property type="match status" value="1"/>
</dbReference>
<dbReference type="InterPro" id="IPR012001">
    <property type="entry name" value="Thiamin_PyroP_enz_TPP-bd_dom"/>
</dbReference>
<dbReference type="GO" id="GO:0009099">
    <property type="term" value="P:L-valine biosynthetic process"/>
    <property type="evidence" value="ECO:0007669"/>
    <property type="project" value="TreeGrafter"/>
</dbReference>
<dbReference type="SUPFAM" id="SSF52467">
    <property type="entry name" value="DHS-like NAD/FAD-binding domain"/>
    <property type="match status" value="1"/>
</dbReference>
<dbReference type="InterPro" id="IPR000399">
    <property type="entry name" value="TPP-bd_CS"/>
</dbReference>
<gene>
    <name evidence="8" type="ORF">SADFL11_1401</name>
</gene>
<dbReference type="CDD" id="cd07035">
    <property type="entry name" value="TPP_PYR_POX_like"/>
    <property type="match status" value="1"/>
</dbReference>
<feature type="domain" description="Thiamine pyrophosphate enzyme central" evidence="5">
    <location>
        <begin position="201"/>
        <end position="329"/>
    </location>
</feature>
<dbReference type="NCBIfam" id="NF005712">
    <property type="entry name" value="PRK07524.1"/>
    <property type="match status" value="1"/>
</dbReference>
<name>A0A5E8GYK9_ROSAD</name>
<dbReference type="InterPro" id="IPR029061">
    <property type="entry name" value="THDP-binding"/>
</dbReference>
<evidence type="ECO:0000313" key="9">
    <source>
        <dbReference type="Proteomes" id="UP000004703"/>
    </source>
</evidence>
<comment type="cofactor">
    <cofactor evidence="1">
        <name>thiamine diphosphate</name>
        <dbReference type="ChEBI" id="CHEBI:58937"/>
    </cofactor>
</comment>
<evidence type="ECO:0000256" key="2">
    <source>
        <dbReference type="ARBA" id="ARBA00007812"/>
    </source>
</evidence>
<evidence type="ECO:0000256" key="3">
    <source>
        <dbReference type="ARBA" id="ARBA00023052"/>
    </source>
</evidence>
<evidence type="ECO:0000259" key="7">
    <source>
        <dbReference type="Pfam" id="PF02776"/>
    </source>
</evidence>
<dbReference type="InterPro" id="IPR045229">
    <property type="entry name" value="TPP_enz"/>
</dbReference>
<proteinExistence type="inferred from homology"/>
<keyword evidence="3 4" id="KW-0786">Thiamine pyrophosphate</keyword>
<evidence type="ECO:0000259" key="6">
    <source>
        <dbReference type="Pfam" id="PF02775"/>
    </source>
</evidence>
<evidence type="ECO:0000256" key="4">
    <source>
        <dbReference type="RuleBase" id="RU362132"/>
    </source>
</evidence>
<dbReference type="GO" id="GO:0009097">
    <property type="term" value="P:isoleucine biosynthetic process"/>
    <property type="evidence" value="ECO:0007669"/>
    <property type="project" value="TreeGrafter"/>
</dbReference>
<dbReference type="GO" id="GO:0000287">
    <property type="term" value="F:magnesium ion binding"/>
    <property type="evidence" value="ECO:0007669"/>
    <property type="project" value="InterPro"/>
</dbReference>
<feature type="domain" description="Thiamine pyrophosphate enzyme N-terminal TPP-binding" evidence="7">
    <location>
        <begin position="10"/>
        <end position="128"/>
    </location>
</feature>
<accession>A0A5E8GYK9</accession>
<comment type="similarity">
    <text evidence="2 4">Belongs to the TPP enzyme family.</text>
</comment>
<reference evidence="8 9" key="2">
    <citation type="submission" date="2013-04" db="EMBL/GenBank/DDBJ databases">
        <authorList>
            <person name="Fiebig A."/>
            <person name="Pradella S."/>
            <person name="Wagner-Doebler I."/>
        </authorList>
    </citation>
    <scope>NUCLEOTIDE SEQUENCE [LARGE SCALE GENOMIC DNA]</scope>
    <source>
        <strain evidence="9">DSM 17067 / NCIMB 14079 / DFL-11</strain>
    </source>
</reference>
<dbReference type="Pfam" id="PF00205">
    <property type="entry name" value="TPP_enzyme_M"/>
    <property type="match status" value="1"/>
</dbReference>
<reference evidence="8 9" key="1">
    <citation type="submission" date="2008-01" db="EMBL/GenBank/DDBJ databases">
        <authorList>
            <person name="Wagner-Dobler I."/>
            <person name="Ferriera S."/>
            <person name="Johnson J."/>
            <person name="Kravitz S."/>
            <person name="Beeson K."/>
            <person name="Sutton G."/>
            <person name="Rogers Y.-H."/>
            <person name="Friedman R."/>
            <person name="Frazier M."/>
            <person name="Venter J.C."/>
        </authorList>
    </citation>
    <scope>NUCLEOTIDE SEQUENCE [LARGE SCALE GENOMIC DNA]</scope>
    <source>
        <strain evidence="9">DSM 17067 / NCIMB 14079 / DFL-11</strain>
    </source>
</reference>
<dbReference type="GO" id="GO:0005948">
    <property type="term" value="C:acetolactate synthase complex"/>
    <property type="evidence" value="ECO:0007669"/>
    <property type="project" value="TreeGrafter"/>
</dbReference>
<dbReference type="GO" id="GO:0050660">
    <property type="term" value="F:flavin adenine dinucleotide binding"/>
    <property type="evidence" value="ECO:0007669"/>
    <property type="project" value="TreeGrafter"/>
</dbReference>
<dbReference type="AlphaFoldDB" id="A0A5E8GYK9"/>
<dbReference type="EMBL" id="ACCU02000004">
    <property type="protein sequence ID" value="EEE44114.1"/>
    <property type="molecule type" value="Genomic_DNA"/>
</dbReference>
<dbReference type="InterPro" id="IPR029035">
    <property type="entry name" value="DHS-like_NAD/FAD-binding_dom"/>
</dbReference>
<dbReference type="GO" id="GO:0030976">
    <property type="term" value="F:thiamine pyrophosphate binding"/>
    <property type="evidence" value="ECO:0007669"/>
    <property type="project" value="InterPro"/>
</dbReference>
<dbReference type="CDD" id="cd00568">
    <property type="entry name" value="TPP_enzymes"/>
    <property type="match status" value="1"/>
</dbReference>
<dbReference type="Pfam" id="PF02775">
    <property type="entry name" value="TPP_enzyme_C"/>
    <property type="match status" value="1"/>
</dbReference>
<dbReference type="EC" id="2.2.1.6" evidence="8"/>
<dbReference type="Proteomes" id="UP000004703">
    <property type="component" value="Chromosome"/>
</dbReference>
<feature type="domain" description="Thiamine pyrophosphate enzyme TPP-binding" evidence="6">
    <location>
        <begin position="392"/>
        <end position="530"/>
    </location>
</feature>
<dbReference type="InterPro" id="IPR012000">
    <property type="entry name" value="Thiamin_PyroP_enz_cen_dom"/>
</dbReference>
<dbReference type="SUPFAM" id="SSF52518">
    <property type="entry name" value="Thiamin diphosphate-binding fold (THDP-binding)"/>
    <property type="match status" value="2"/>
</dbReference>
<sequence length="540" mass="56778">MKEMGVVEKTVGEALIDLLEINGVDTVFGIPGVHTVELYRGLASSSIRHITPRHEQGAGFMADGYARVTGKPGVALVITGPGLTNTITAMAQAYQDSIPMLVISGVNTRDSLGHGRGMLHELPDQRAMMATLAVMSHTLLDPNDLPSVMERAFSVLKSRRPGPVHIEIPTDVMPQKITIEAWKPVIASGPRGAAAEVTYLAAKCRSAKRPVILCGGGSISAAQGIQRLAESLDAPLVTTVNARGMFAGHPLSIPASPSLKAVRALVSDADLVIALGTQMGQTDYDMYADNCFPELENLVRVDIDPDQLARGPSAALSILSTVDQLVTDLLSALPNHSAHCDGAARSKACREETFAALTPKMKAEIAVLETIRDTLPGCIIVGDSTQAIYSGNLYFEAGQPKGWFNAATGFGALGYGPPAAVGASLGEPGVPVVCIVGDGGFQFSLAEIGSAKDCEANVIFLVWNNDGYGEIRTFMEDSGIEPEGVTPSAPDFLKIAEGYGLPSIRLADVSELNDALIDMAKISGPALIEIHELETRGATA</sequence>
<dbReference type="PROSITE" id="PS00187">
    <property type="entry name" value="TPP_ENZYMES"/>
    <property type="match status" value="1"/>
</dbReference>
<evidence type="ECO:0000256" key="1">
    <source>
        <dbReference type="ARBA" id="ARBA00001964"/>
    </source>
</evidence>
<dbReference type="Gene3D" id="3.40.50.970">
    <property type="match status" value="2"/>
</dbReference>
<evidence type="ECO:0000259" key="5">
    <source>
        <dbReference type="Pfam" id="PF00205"/>
    </source>
</evidence>
<keyword evidence="8" id="KW-0808">Transferase</keyword>
<dbReference type="PANTHER" id="PTHR18968:SF13">
    <property type="entry name" value="ACETOLACTATE SYNTHASE CATALYTIC SUBUNIT, MITOCHONDRIAL"/>
    <property type="match status" value="1"/>
</dbReference>
<dbReference type="FunFam" id="3.40.50.970:FF:000007">
    <property type="entry name" value="Acetolactate synthase"/>
    <property type="match status" value="1"/>
</dbReference>
<comment type="caution">
    <text evidence="8">The sequence shown here is derived from an EMBL/GenBank/DDBJ whole genome shotgun (WGS) entry which is preliminary data.</text>
</comment>
<dbReference type="PANTHER" id="PTHR18968">
    <property type="entry name" value="THIAMINE PYROPHOSPHATE ENZYMES"/>
    <property type="match status" value="1"/>
</dbReference>
<dbReference type="GO" id="GO:0003984">
    <property type="term" value="F:acetolactate synthase activity"/>
    <property type="evidence" value="ECO:0007669"/>
    <property type="project" value="UniProtKB-EC"/>
</dbReference>
<dbReference type="InterPro" id="IPR011766">
    <property type="entry name" value="TPP_enzyme_TPP-bd"/>
</dbReference>
<organism evidence="8 9">
    <name type="scientific">Roseibium alexandrii (strain DSM 17067 / NCIMB 14079 / DFL-11)</name>
    <name type="common">Labrenzia alexandrii</name>
    <dbReference type="NCBI Taxonomy" id="244592"/>
    <lineage>
        <taxon>Bacteria</taxon>
        <taxon>Pseudomonadati</taxon>
        <taxon>Pseudomonadota</taxon>
        <taxon>Alphaproteobacteria</taxon>
        <taxon>Hyphomicrobiales</taxon>
        <taxon>Stappiaceae</taxon>
        <taxon>Roseibium</taxon>
    </lineage>
</organism>
<dbReference type="Pfam" id="PF02776">
    <property type="entry name" value="TPP_enzyme_N"/>
    <property type="match status" value="1"/>
</dbReference>